<sequence length="199" mass="22249">THWHHAYWRLNFDINGSDNDQVFIFDGTNETLMTSEFSDLKELNNANNDTSTWDDEISWLIKDSVTGRGYRLAASAEGSSQLGFVDDYYTPVNPGGDNYHNVDVMVSRYKLINGTLPEYSDTPGFNNLGDCSMDEENIVGDPNDSNNLPETLVGENVVLWYRTAIEDLQNQGMLCKTGGPTLIPIGDWSADIIFTNGFE</sequence>
<evidence type="ECO:0000313" key="1">
    <source>
        <dbReference type="EMBL" id="VAW39846.1"/>
    </source>
</evidence>
<gene>
    <name evidence="1" type="ORF">MNBD_GAMMA01-1755</name>
</gene>
<feature type="non-terminal residue" evidence="1">
    <location>
        <position position="1"/>
    </location>
</feature>
<organism evidence="1">
    <name type="scientific">hydrothermal vent metagenome</name>
    <dbReference type="NCBI Taxonomy" id="652676"/>
    <lineage>
        <taxon>unclassified sequences</taxon>
        <taxon>metagenomes</taxon>
        <taxon>ecological metagenomes</taxon>
    </lineage>
</organism>
<protein>
    <submittedName>
        <fullName evidence="1">Uncharacterized protein</fullName>
    </submittedName>
</protein>
<dbReference type="GO" id="GO:0008131">
    <property type="term" value="F:primary methylamine oxidase activity"/>
    <property type="evidence" value="ECO:0007669"/>
    <property type="project" value="InterPro"/>
</dbReference>
<reference evidence="1" key="1">
    <citation type="submission" date="2018-06" db="EMBL/GenBank/DDBJ databases">
        <authorList>
            <person name="Zhirakovskaya E."/>
        </authorList>
    </citation>
    <scope>NUCLEOTIDE SEQUENCE</scope>
</reference>
<dbReference type="GO" id="GO:0048038">
    <property type="term" value="F:quinone binding"/>
    <property type="evidence" value="ECO:0007669"/>
    <property type="project" value="InterPro"/>
</dbReference>
<dbReference type="AlphaFoldDB" id="A0A3B0W5F7"/>
<dbReference type="InterPro" id="IPR036460">
    <property type="entry name" value="Cu_amine_oxidase_C_sf"/>
</dbReference>
<accession>A0A3B0W5F7</accession>
<proteinExistence type="predicted"/>
<dbReference type="SUPFAM" id="SSF49998">
    <property type="entry name" value="Amine oxidase catalytic domain"/>
    <property type="match status" value="1"/>
</dbReference>
<dbReference type="GO" id="GO:0009308">
    <property type="term" value="P:amine metabolic process"/>
    <property type="evidence" value="ECO:0007669"/>
    <property type="project" value="InterPro"/>
</dbReference>
<dbReference type="GO" id="GO:0005507">
    <property type="term" value="F:copper ion binding"/>
    <property type="evidence" value="ECO:0007669"/>
    <property type="project" value="InterPro"/>
</dbReference>
<name>A0A3B0W5F7_9ZZZZ</name>
<dbReference type="EMBL" id="UOEW01000247">
    <property type="protein sequence ID" value="VAW39846.1"/>
    <property type="molecule type" value="Genomic_DNA"/>
</dbReference>